<organism evidence="2">
    <name type="scientific">Salvia splendens</name>
    <name type="common">Scarlet sage</name>
    <dbReference type="NCBI Taxonomy" id="180675"/>
    <lineage>
        <taxon>Eukaryota</taxon>
        <taxon>Viridiplantae</taxon>
        <taxon>Streptophyta</taxon>
        <taxon>Embryophyta</taxon>
        <taxon>Tracheophyta</taxon>
        <taxon>Spermatophyta</taxon>
        <taxon>Magnoliopsida</taxon>
        <taxon>eudicotyledons</taxon>
        <taxon>Gunneridae</taxon>
        <taxon>Pentapetalae</taxon>
        <taxon>asterids</taxon>
        <taxon>lamiids</taxon>
        <taxon>Lamiales</taxon>
        <taxon>Lamiaceae</taxon>
        <taxon>Nepetoideae</taxon>
        <taxon>Mentheae</taxon>
        <taxon>Salviinae</taxon>
        <taxon>Salvia</taxon>
        <taxon>Salvia subgen. Calosphace</taxon>
        <taxon>core Calosphace</taxon>
    </lineage>
</organism>
<gene>
    <name evidence="2" type="ORF">SASPL_125750</name>
</gene>
<dbReference type="GO" id="GO:0003723">
    <property type="term" value="F:RNA binding"/>
    <property type="evidence" value="ECO:0007669"/>
    <property type="project" value="InterPro"/>
</dbReference>
<sequence>MSYGNLKVWRHKALILVKGLRNYSSKSRLGVNLEKLGPLIMNRIAQPKNDPLKPTLPVAREVLRARNALYDGVSILIRHIPVWACKYCPEVYIGESGHLIRTCHGYRHCSNNKVHEWVNASINDVIVPVEVLHPQKIFPDVNERFDHQCIPAVVELCLQVGVDVSDPRVHKLLRGHPVRVCKFCKEVQDARVLVDQGRKYYGHAPAVVDLCSKAGALVPPKYLCMLKVNGFTAT</sequence>
<dbReference type="Pfam" id="PF05634">
    <property type="entry name" value="APO_RNA-bind"/>
    <property type="match status" value="1"/>
</dbReference>
<keyword evidence="3" id="KW-1185">Reference proteome</keyword>
<comment type="caution">
    <text evidence="2">The sequence shown here is derived from an EMBL/GenBank/DDBJ whole genome shotgun (WGS) entry which is preliminary data.</text>
</comment>
<reference evidence="2" key="2">
    <citation type="submission" date="2020-08" db="EMBL/GenBank/DDBJ databases">
        <title>Plant Genome Project.</title>
        <authorList>
            <person name="Zhang R.-G."/>
        </authorList>
    </citation>
    <scope>NUCLEOTIDE SEQUENCE</scope>
    <source>
        <strain evidence="2">Huo1</strain>
        <tissue evidence="2">Leaf</tissue>
    </source>
</reference>
<dbReference type="AlphaFoldDB" id="A0A8X8ZQG4"/>
<name>A0A8X8ZQG4_SALSN</name>
<dbReference type="EMBL" id="PNBA02000009">
    <property type="protein sequence ID" value="KAG6413051.1"/>
    <property type="molecule type" value="Genomic_DNA"/>
</dbReference>
<dbReference type="PROSITE" id="PS51499">
    <property type="entry name" value="APO"/>
    <property type="match status" value="1"/>
</dbReference>
<accession>A0A8X8ZQG4</accession>
<proteinExistence type="predicted"/>
<evidence type="ECO:0000313" key="3">
    <source>
        <dbReference type="Proteomes" id="UP000298416"/>
    </source>
</evidence>
<reference evidence="2" key="1">
    <citation type="submission" date="2018-01" db="EMBL/GenBank/DDBJ databases">
        <authorList>
            <person name="Mao J.F."/>
        </authorList>
    </citation>
    <scope>NUCLEOTIDE SEQUENCE</scope>
    <source>
        <strain evidence="2">Huo1</strain>
        <tissue evidence="2">Leaf</tissue>
    </source>
</reference>
<evidence type="ECO:0000313" key="2">
    <source>
        <dbReference type="EMBL" id="KAG6413051.1"/>
    </source>
</evidence>
<dbReference type="InterPro" id="IPR023342">
    <property type="entry name" value="APO_dom"/>
</dbReference>
<feature type="domain" description="APO" evidence="1">
    <location>
        <begin position="84"/>
        <end position="166"/>
    </location>
</feature>
<evidence type="ECO:0000259" key="1">
    <source>
        <dbReference type="PROSITE" id="PS51499"/>
    </source>
</evidence>
<dbReference type="Proteomes" id="UP000298416">
    <property type="component" value="Unassembled WGS sequence"/>
</dbReference>
<protein>
    <recommendedName>
        <fullName evidence="1">APO domain-containing protein</fullName>
    </recommendedName>
</protein>